<dbReference type="EMBL" id="BNBD01000020">
    <property type="protein sequence ID" value="GHF70565.1"/>
    <property type="molecule type" value="Genomic_DNA"/>
</dbReference>
<organism evidence="1 2">
    <name type="scientific">Streptomyces mashuensis</name>
    <dbReference type="NCBI Taxonomy" id="33904"/>
    <lineage>
        <taxon>Bacteria</taxon>
        <taxon>Bacillati</taxon>
        <taxon>Actinomycetota</taxon>
        <taxon>Actinomycetes</taxon>
        <taxon>Kitasatosporales</taxon>
        <taxon>Streptomycetaceae</taxon>
        <taxon>Streptomyces</taxon>
    </lineage>
</organism>
<accession>A0A919EFZ6</accession>
<reference evidence="1" key="1">
    <citation type="journal article" date="2014" name="Int. J. Syst. Evol. Microbiol.">
        <title>Complete genome sequence of Corynebacterium casei LMG S-19264T (=DSM 44701T), isolated from a smear-ripened cheese.</title>
        <authorList>
            <consortium name="US DOE Joint Genome Institute (JGI-PGF)"/>
            <person name="Walter F."/>
            <person name="Albersmeier A."/>
            <person name="Kalinowski J."/>
            <person name="Ruckert C."/>
        </authorList>
    </citation>
    <scope>NUCLEOTIDE SEQUENCE</scope>
    <source>
        <strain evidence="1">JCM 4059</strain>
    </source>
</reference>
<evidence type="ECO:0000313" key="1">
    <source>
        <dbReference type="EMBL" id="GHF70565.1"/>
    </source>
</evidence>
<dbReference type="Proteomes" id="UP000638313">
    <property type="component" value="Unassembled WGS sequence"/>
</dbReference>
<keyword evidence="2" id="KW-1185">Reference proteome</keyword>
<dbReference type="RefSeq" id="WP_229891719.1">
    <property type="nucleotide sequence ID" value="NZ_BNBD01000020.1"/>
</dbReference>
<evidence type="ECO:0000313" key="2">
    <source>
        <dbReference type="Proteomes" id="UP000638313"/>
    </source>
</evidence>
<protein>
    <submittedName>
        <fullName evidence="1">Uncharacterized protein</fullName>
    </submittedName>
</protein>
<sequence length="46" mass="5590">MDLDEMQQRAVEIYDLCDELNRRERRVWRRDEFLLGFMGDVGDLAN</sequence>
<comment type="caution">
    <text evidence="1">The sequence shown here is derived from an EMBL/GenBank/DDBJ whole genome shotgun (WGS) entry which is preliminary data.</text>
</comment>
<proteinExistence type="predicted"/>
<reference evidence="1" key="2">
    <citation type="submission" date="2020-09" db="EMBL/GenBank/DDBJ databases">
        <authorList>
            <person name="Sun Q."/>
            <person name="Ohkuma M."/>
        </authorList>
    </citation>
    <scope>NUCLEOTIDE SEQUENCE</scope>
    <source>
        <strain evidence="1">JCM 4059</strain>
    </source>
</reference>
<gene>
    <name evidence="1" type="ORF">GCM10010218_59780</name>
</gene>
<dbReference type="AlphaFoldDB" id="A0A919EFZ6"/>
<name>A0A919EFZ6_9ACTN</name>